<sequence length="445" mass="48608">MTDFTDAARAAPETAAHAVARPRGRIRWAICALLFAAVVLSYIDRLVLGVLKPQLTELYHWTNTGYGDVTGYFQVFYGIGFLIFGWLIDRIGPKLGYLFAMGSWTLGHFAQTLVTSTTGFVIARVPLAFGEAGTYPSALAAASQWFPKKERALAIGIFNAGANVGAIVTPLLVSFIVAGLLLDWRWAFIVTGVFNLVWLFAWWRFYHKPGEHPRLTAEERGWIEAEPAEGAPANGRGRAGFLAVLRHREAWAYMAGRFLIDPVWWTFLFWLPDFFNKQYGYDLKSFGPPLVVIYILADFGAIAGGWYSSHLLKRGVAAGRARKRAMFASALFALPVMFAGQASSIWIAVALIGLACAAHQGFSTNLFALPGDQFPRYGQGTLVGLGGFAGAVGGFIASKSLGLLLDTVGSYAPFFIACGLAYLVALLVFHLLNPHYRNVALRSDS</sequence>
<protein>
    <submittedName>
        <fullName evidence="7">MFS transporter</fullName>
    </submittedName>
</protein>
<comment type="subcellular location">
    <subcellularLocation>
        <location evidence="1">Membrane</location>
        <topology evidence="1">Multi-pass membrane protein</topology>
    </subcellularLocation>
</comment>
<dbReference type="InterPro" id="IPR020846">
    <property type="entry name" value="MFS_dom"/>
</dbReference>
<dbReference type="SUPFAM" id="SSF103473">
    <property type="entry name" value="MFS general substrate transporter"/>
    <property type="match status" value="1"/>
</dbReference>
<proteinExistence type="predicted"/>
<feature type="transmembrane region" description="Helical" evidence="5">
    <location>
        <begin position="346"/>
        <end position="369"/>
    </location>
</feature>
<dbReference type="PROSITE" id="PS50850">
    <property type="entry name" value="MFS"/>
    <property type="match status" value="1"/>
</dbReference>
<accession>A0A2W5NZ30</accession>
<dbReference type="CDD" id="cd17319">
    <property type="entry name" value="MFS_ExuT_GudP_like"/>
    <property type="match status" value="1"/>
</dbReference>
<feature type="transmembrane region" description="Helical" evidence="5">
    <location>
        <begin position="291"/>
        <end position="312"/>
    </location>
</feature>
<feature type="transmembrane region" description="Helical" evidence="5">
    <location>
        <begin position="381"/>
        <end position="405"/>
    </location>
</feature>
<dbReference type="GO" id="GO:0016020">
    <property type="term" value="C:membrane"/>
    <property type="evidence" value="ECO:0007669"/>
    <property type="project" value="UniProtKB-SubCell"/>
</dbReference>
<evidence type="ECO:0000256" key="2">
    <source>
        <dbReference type="ARBA" id="ARBA00022692"/>
    </source>
</evidence>
<dbReference type="Proteomes" id="UP000249229">
    <property type="component" value="Unassembled WGS sequence"/>
</dbReference>
<feature type="transmembrane region" description="Helical" evidence="5">
    <location>
        <begin position="71"/>
        <end position="88"/>
    </location>
</feature>
<feature type="domain" description="Major facilitator superfamily (MFS) profile" evidence="6">
    <location>
        <begin position="30"/>
        <end position="437"/>
    </location>
</feature>
<feature type="transmembrane region" description="Helical" evidence="5">
    <location>
        <begin position="153"/>
        <end position="178"/>
    </location>
</feature>
<dbReference type="Pfam" id="PF07690">
    <property type="entry name" value="MFS_1"/>
    <property type="match status" value="1"/>
</dbReference>
<evidence type="ECO:0000256" key="5">
    <source>
        <dbReference type="SAM" id="Phobius"/>
    </source>
</evidence>
<gene>
    <name evidence="7" type="ORF">DI544_13070</name>
</gene>
<dbReference type="GO" id="GO:0015134">
    <property type="term" value="F:hexuronate transmembrane transporter activity"/>
    <property type="evidence" value="ECO:0007669"/>
    <property type="project" value="TreeGrafter"/>
</dbReference>
<feature type="transmembrane region" description="Helical" evidence="5">
    <location>
        <begin position="324"/>
        <end position="340"/>
    </location>
</feature>
<evidence type="ECO:0000313" key="8">
    <source>
        <dbReference type="Proteomes" id="UP000249229"/>
    </source>
</evidence>
<evidence type="ECO:0000256" key="1">
    <source>
        <dbReference type="ARBA" id="ARBA00004141"/>
    </source>
</evidence>
<feature type="transmembrane region" description="Helical" evidence="5">
    <location>
        <begin position="184"/>
        <end position="205"/>
    </location>
</feature>
<feature type="transmembrane region" description="Helical" evidence="5">
    <location>
        <begin position="120"/>
        <end position="141"/>
    </location>
</feature>
<feature type="transmembrane region" description="Helical" evidence="5">
    <location>
        <begin position="411"/>
        <end position="432"/>
    </location>
</feature>
<dbReference type="InterPro" id="IPR050382">
    <property type="entry name" value="MFS_Na/Anion_cotransporter"/>
</dbReference>
<reference evidence="7 8" key="1">
    <citation type="submission" date="2017-08" db="EMBL/GenBank/DDBJ databases">
        <title>Infants hospitalized years apart are colonized by the same room-sourced microbial strains.</title>
        <authorList>
            <person name="Brooks B."/>
            <person name="Olm M.R."/>
            <person name="Firek B.A."/>
            <person name="Baker R."/>
            <person name="Thomas B.C."/>
            <person name="Morowitz M.J."/>
            <person name="Banfield J.F."/>
        </authorList>
    </citation>
    <scope>NUCLEOTIDE SEQUENCE [LARGE SCALE GENOMIC DNA]</scope>
    <source>
        <strain evidence="7">S2_005_001_R1_22</strain>
    </source>
</reference>
<evidence type="ECO:0000313" key="7">
    <source>
        <dbReference type="EMBL" id="PZQ58811.1"/>
    </source>
</evidence>
<feature type="transmembrane region" description="Helical" evidence="5">
    <location>
        <begin position="95"/>
        <end position="114"/>
    </location>
</feature>
<dbReference type="PANTHER" id="PTHR11662">
    <property type="entry name" value="SOLUTE CARRIER FAMILY 17"/>
    <property type="match status" value="1"/>
</dbReference>
<organism evidence="7 8">
    <name type="scientific">Sphingomonas taxi</name>
    <dbReference type="NCBI Taxonomy" id="1549858"/>
    <lineage>
        <taxon>Bacteria</taxon>
        <taxon>Pseudomonadati</taxon>
        <taxon>Pseudomonadota</taxon>
        <taxon>Alphaproteobacteria</taxon>
        <taxon>Sphingomonadales</taxon>
        <taxon>Sphingomonadaceae</taxon>
        <taxon>Sphingomonas</taxon>
    </lineage>
</organism>
<dbReference type="AlphaFoldDB" id="A0A2W5NZ30"/>
<keyword evidence="4 5" id="KW-0472">Membrane</keyword>
<evidence type="ECO:0000259" key="6">
    <source>
        <dbReference type="PROSITE" id="PS50850"/>
    </source>
</evidence>
<feature type="transmembrane region" description="Helical" evidence="5">
    <location>
        <begin position="250"/>
        <end position="271"/>
    </location>
</feature>
<feature type="transmembrane region" description="Helical" evidence="5">
    <location>
        <begin position="28"/>
        <end position="51"/>
    </location>
</feature>
<comment type="caution">
    <text evidence="7">The sequence shown here is derived from an EMBL/GenBank/DDBJ whole genome shotgun (WGS) entry which is preliminary data.</text>
</comment>
<name>A0A2W5NZ30_9SPHN</name>
<keyword evidence="3 5" id="KW-1133">Transmembrane helix</keyword>
<dbReference type="Gene3D" id="1.20.1250.20">
    <property type="entry name" value="MFS general substrate transporter like domains"/>
    <property type="match status" value="2"/>
</dbReference>
<dbReference type="InterPro" id="IPR011701">
    <property type="entry name" value="MFS"/>
</dbReference>
<dbReference type="EMBL" id="QFQI01000013">
    <property type="protein sequence ID" value="PZQ58811.1"/>
    <property type="molecule type" value="Genomic_DNA"/>
</dbReference>
<dbReference type="InterPro" id="IPR036259">
    <property type="entry name" value="MFS_trans_sf"/>
</dbReference>
<dbReference type="PANTHER" id="PTHR11662:SF285">
    <property type="entry name" value="HEXURONATE TRANSPORTER"/>
    <property type="match status" value="1"/>
</dbReference>
<evidence type="ECO:0000256" key="3">
    <source>
        <dbReference type="ARBA" id="ARBA00022989"/>
    </source>
</evidence>
<evidence type="ECO:0000256" key="4">
    <source>
        <dbReference type="ARBA" id="ARBA00023136"/>
    </source>
</evidence>
<keyword evidence="2 5" id="KW-0812">Transmembrane</keyword>